<evidence type="ECO:0000313" key="1">
    <source>
        <dbReference type="EMBL" id="EGC19588.1"/>
    </source>
</evidence>
<dbReference type="Proteomes" id="UP000005697">
    <property type="component" value="Unassembled WGS sequence"/>
</dbReference>
<sequence>MPAFAFQTDRLRFFPGKSIADYAIERKSGRGRIIAKKAQSVDNIHIGS</sequence>
<gene>
    <name evidence="1" type="ORF">HMPREF9141_1846</name>
</gene>
<proteinExistence type="predicted"/>
<name>F0F8C9_9BACT</name>
<evidence type="ECO:0000313" key="2">
    <source>
        <dbReference type="Proteomes" id="UP000005697"/>
    </source>
</evidence>
<reference evidence="1 2" key="1">
    <citation type="submission" date="2011-01" db="EMBL/GenBank/DDBJ databases">
        <authorList>
            <person name="Muzny D."/>
            <person name="Qin X."/>
            <person name="Deng J."/>
            <person name="Jiang H."/>
            <person name="Liu Y."/>
            <person name="Qu J."/>
            <person name="Song X.-Z."/>
            <person name="Zhang L."/>
            <person name="Thornton R."/>
            <person name="Coyle M."/>
            <person name="Francisco L."/>
            <person name="Jackson L."/>
            <person name="Javaid M."/>
            <person name="Korchina V."/>
            <person name="Kovar C."/>
            <person name="Mata R."/>
            <person name="Mathew T."/>
            <person name="Ngo R."/>
            <person name="Nguyen L."/>
            <person name="Nguyen N."/>
            <person name="Okwuonu G."/>
            <person name="Ongeri F."/>
            <person name="Pham C."/>
            <person name="Simmons D."/>
            <person name="Wilczek-Boney K."/>
            <person name="Hale W."/>
            <person name="Jakkamsetti A."/>
            <person name="Pham P."/>
            <person name="Ruth R."/>
            <person name="San Lucas F."/>
            <person name="Warren J."/>
            <person name="Zhang J."/>
            <person name="Zhao Z."/>
            <person name="Zhou C."/>
            <person name="Zhu D."/>
            <person name="Lee S."/>
            <person name="Bess C."/>
            <person name="Blankenburg K."/>
            <person name="Forbes L."/>
            <person name="Fu Q."/>
            <person name="Gubbala S."/>
            <person name="Hirani K."/>
            <person name="Jayaseelan J.C."/>
            <person name="Lara F."/>
            <person name="Munidasa M."/>
            <person name="Palculict T."/>
            <person name="Patil S."/>
            <person name="Pu L.-L."/>
            <person name="Saada N."/>
            <person name="Tang L."/>
            <person name="Weissenberger G."/>
            <person name="Zhu Y."/>
            <person name="Hemphill L."/>
            <person name="Shang Y."/>
            <person name="Youmans B."/>
            <person name="Ayvaz T."/>
            <person name="Ross M."/>
            <person name="Santibanez J."/>
            <person name="Aqrawi P."/>
            <person name="Gross S."/>
            <person name="Joshi V."/>
            <person name="Fowler G."/>
            <person name="Nazareth L."/>
            <person name="Reid J."/>
            <person name="Worley K."/>
            <person name="Petrosino J."/>
            <person name="Highlander S."/>
            <person name="Gibbs R."/>
        </authorList>
    </citation>
    <scope>NUCLEOTIDE SEQUENCE [LARGE SCALE GENOMIC DNA]</scope>
    <source>
        <strain evidence="1 2">DSM 16608</strain>
    </source>
</reference>
<comment type="caution">
    <text evidence="1">The sequence shown here is derived from an EMBL/GenBank/DDBJ whole genome shotgun (WGS) entry which is preliminary data.</text>
</comment>
<organism evidence="1 2">
    <name type="scientific">Prevotella multiformis DSM 16608</name>
    <dbReference type="NCBI Taxonomy" id="888743"/>
    <lineage>
        <taxon>Bacteria</taxon>
        <taxon>Pseudomonadati</taxon>
        <taxon>Bacteroidota</taxon>
        <taxon>Bacteroidia</taxon>
        <taxon>Bacteroidales</taxon>
        <taxon>Prevotellaceae</taxon>
        <taxon>Prevotella</taxon>
    </lineage>
</organism>
<dbReference type="HOGENOM" id="CLU_3156316_0_0_10"/>
<accession>F0F8C9</accession>
<dbReference type="EMBL" id="AEWX01000026">
    <property type="protein sequence ID" value="EGC19588.1"/>
    <property type="molecule type" value="Genomic_DNA"/>
</dbReference>
<keyword evidence="2" id="KW-1185">Reference proteome</keyword>
<dbReference type="AlphaFoldDB" id="F0F8C9"/>
<protein>
    <submittedName>
        <fullName evidence="1">Uncharacterized protein</fullName>
    </submittedName>
</protein>